<accession>A0ABP0XH84</accession>
<dbReference type="InterPro" id="IPR042098">
    <property type="entry name" value="TauD-like_sf"/>
</dbReference>
<sequence>MASCSMLAQSPLQISSLSFCPRPALVQEKEYHYDCSLLQASCGIISCSCFSQSSSLLSPGRRRKQPVLQPTRSGTGLRTDLLKAVAAAAAVSTGFTGTVPGNTNRADYQSQSATWPDLANSTDFHEFEKIVTPAHALVRTWLALELVSRLERFVYDPLESPAIVIRGLPVDAYAPPTEKDCLLRKAGNCASETLLVGISRIVGQPFQMGYPDPSSSEMEILIRDIYSIPEHDNQVHYSHRRDCVSEFPHVVSCRIPNMSSKP</sequence>
<proteinExistence type="predicted"/>
<dbReference type="Proteomes" id="UP001497444">
    <property type="component" value="Chromosome 9"/>
</dbReference>
<dbReference type="Gene3D" id="3.60.130.10">
    <property type="entry name" value="Clavaminate synthase-like"/>
    <property type="match status" value="1"/>
</dbReference>
<keyword evidence="4" id="KW-1185">Reference proteome</keyword>
<evidence type="ECO:0000256" key="2">
    <source>
        <dbReference type="SAM" id="MobiDB-lite"/>
    </source>
</evidence>
<evidence type="ECO:0000313" key="4">
    <source>
        <dbReference type="Proteomes" id="UP001497444"/>
    </source>
</evidence>
<dbReference type="EMBL" id="OZ020104">
    <property type="protein sequence ID" value="CAK9278498.1"/>
    <property type="molecule type" value="Genomic_DNA"/>
</dbReference>
<name>A0ABP0XH84_9BRYO</name>
<feature type="region of interest" description="Disordered" evidence="2">
    <location>
        <begin position="55"/>
        <end position="74"/>
    </location>
</feature>
<reference evidence="3" key="1">
    <citation type="submission" date="2024-02" db="EMBL/GenBank/DDBJ databases">
        <authorList>
            <consortium name="ELIXIR-Norway"/>
            <consortium name="Elixir Norway"/>
        </authorList>
    </citation>
    <scope>NUCLEOTIDE SEQUENCE</scope>
</reference>
<keyword evidence="1" id="KW-0560">Oxidoreductase</keyword>
<gene>
    <name evidence="3" type="ORF">CSSPJE1EN1_LOCUS23976</name>
</gene>
<organism evidence="3 4">
    <name type="scientific">Sphagnum jensenii</name>
    <dbReference type="NCBI Taxonomy" id="128206"/>
    <lineage>
        <taxon>Eukaryota</taxon>
        <taxon>Viridiplantae</taxon>
        <taxon>Streptophyta</taxon>
        <taxon>Embryophyta</taxon>
        <taxon>Bryophyta</taxon>
        <taxon>Sphagnophytina</taxon>
        <taxon>Sphagnopsida</taxon>
        <taxon>Sphagnales</taxon>
        <taxon>Sphagnaceae</taxon>
        <taxon>Sphagnum</taxon>
    </lineage>
</organism>
<protein>
    <submittedName>
        <fullName evidence="3">Uncharacterized protein</fullName>
    </submittedName>
</protein>
<evidence type="ECO:0000313" key="3">
    <source>
        <dbReference type="EMBL" id="CAK9278498.1"/>
    </source>
</evidence>
<evidence type="ECO:0000256" key="1">
    <source>
        <dbReference type="ARBA" id="ARBA00023002"/>
    </source>
</evidence>